<dbReference type="AlphaFoldDB" id="A0A081B8K5"/>
<organism evidence="1 2">
    <name type="scientific">Tepidicaulis marinus</name>
    <dbReference type="NCBI Taxonomy" id="1333998"/>
    <lineage>
        <taxon>Bacteria</taxon>
        <taxon>Pseudomonadati</taxon>
        <taxon>Pseudomonadota</taxon>
        <taxon>Alphaproteobacteria</taxon>
        <taxon>Hyphomicrobiales</taxon>
        <taxon>Parvibaculaceae</taxon>
        <taxon>Tepidicaulis</taxon>
    </lineage>
</organism>
<dbReference type="PANTHER" id="PTHR43235">
    <property type="entry name" value="GLUTAMINE AMIDOTRANSFERASE PB2B2.05-RELATED"/>
    <property type="match status" value="1"/>
</dbReference>
<dbReference type="GO" id="GO:0006598">
    <property type="term" value="P:polyamine catabolic process"/>
    <property type="evidence" value="ECO:0007669"/>
    <property type="project" value="TreeGrafter"/>
</dbReference>
<evidence type="ECO:0000313" key="1">
    <source>
        <dbReference type="EMBL" id="GAK44373.1"/>
    </source>
</evidence>
<dbReference type="STRING" id="1333998.M2A_0872"/>
<sequence>MSRPLIGITGAHERGWLMWQLNRLAVWRAGGKPLRVTPQTSRAEIAKCTGLVIGGGDDISAELYKGEATLAVKTDPARDMLEKAVLAEAEERKLPVLGICRGAQMINVLRGGNLHQDIYAVYAGLKKQKTILPRKTVSLVPGTRLQHLLKGEERRRVNALHHQAIDRLGERLQVAARDEHGMVQAIEATTKRFLIGVQWHPEFLVFDRYQNELFRALVKAARRFRAPAPGAAPGAAQGPVL</sequence>
<gene>
    <name evidence="1" type="ORF">M2A_0872</name>
</gene>
<evidence type="ECO:0000313" key="2">
    <source>
        <dbReference type="Proteomes" id="UP000028702"/>
    </source>
</evidence>
<dbReference type="eggNOG" id="COG2071">
    <property type="taxonomic scope" value="Bacteria"/>
</dbReference>
<accession>A0A081B8K5</accession>
<dbReference type="GO" id="GO:0033969">
    <property type="term" value="F:gamma-glutamyl-gamma-aminobutyrate hydrolase activity"/>
    <property type="evidence" value="ECO:0007669"/>
    <property type="project" value="TreeGrafter"/>
</dbReference>
<comment type="caution">
    <text evidence="1">The sequence shown here is derived from an EMBL/GenBank/DDBJ whole genome shotgun (WGS) entry which is preliminary data.</text>
</comment>
<name>A0A081B8K5_9HYPH</name>
<dbReference type="InterPro" id="IPR044668">
    <property type="entry name" value="PuuD-like"/>
</dbReference>
<dbReference type="RefSeq" id="WP_045443443.1">
    <property type="nucleotide sequence ID" value="NZ_BBIO01000003.1"/>
</dbReference>
<dbReference type="EMBL" id="BBIO01000003">
    <property type="protein sequence ID" value="GAK44373.1"/>
    <property type="molecule type" value="Genomic_DNA"/>
</dbReference>
<dbReference type="Pfam" id="PF07722">
    <property type="entry name" value="Peptidase_C26"/>
    <property type="match status" value="1"/>
</dbReference>
<keyword evidence="2" id="KW-1185">Reference proteome</keyword>
<dbReference type="GO" id="GO:0005829">
    <property type="term" value="C:cytosol"/>
    <property type="evidence" value="ECO:0007669"/>
    <property type="project" value="TreeGrafter"/>
</dbReference>
<dbReference type="PROSITE" id="PS51273">
    <property type="entry name" value="GATASE_TYPE_1"/>
    <property type="match status" value="1"/>
</dbReference>
<dbReference type="InterPro" id="IPR011697">
    <property type="entry name" value="Peptidase_C26"/>
</dbReference>
<dbReference type="Gene3D" id="3.40.50.880">
    <property type="match status" value="1"/>
</dbReference>
<dbReference type="Proteomes" id="UP000028702">
    <property type="component" value="Unassembled WGS sequence"/>
</dbReference>
<dbReference type="InterPro" id="IPR029062">
    <property type="entry name" value="Class_I_gatase-like"/>
</dbReference>
<dbReference type="SUPFAM" id="SSF52317">
    <property type="entry name" value="Class I glutamine amidotransferase-like"/>
    <property type="match status" value="1"/>
</dbReference>
<protein>
    <submittedName>
        <fullName evidence="1">Peptidase C26</fullName>
    </submittedName>
</protein>
<proteinExistence type="predicted"/>
<reference evidence="1 2" key="1">
    <citation type="submission" date="2014-07" db="EMBL/GenBank/DDBJ databases">
        <title>Tepidicaulis marinum gen. nov., sp. nov., a novel marine bacterium denitrifying nitrate to nitrous oxide strictly under microaerobic conditions.</title>
        <authorList>
            <person name="Takeuchi M."/>
            <person name="Yamagishi T."/>
            <person name="Kamagata Y."/>
            <person name="Oshima K."/>
            <person name="Hattori M."/>
            <person name="Katayama T."/>
            <person name="Hanada S."/>
            <person name="Tamaki H."/>
            <person name="Marumo K."/>
            <person name="Maeda H."/>
            <person name="Nedachi M."/>
            <person name="Iwasaki W."/>
            <person name="Suwa Y."/>
            <person name="Sakata S."/>
        </authorList>
    </citation>
    <scope>NUCLEOTIDE SEQUENCE [LARGE SCALE GENOMIC DNA]</scope>
    <source>
        <strain evidence="1 2">MA2</strain>
    </source>
</reference>
<dbReference type="PANTHER" id="PTHR43235:SF1">
    <property type="entry name" value="GLUTAMINE AMIDOTRANSFERASE PB2B2.05-RELATED"/>
    <property type="match status" value="1"/>
</dbReference>
<dbReference type="CDD" id="cd01745">
    <property type="entry name" value="GATase1_2"/>
    <property type="match status" value="1"/>
</dbReference>